<dbReference type="InterPro" id="IPR052214">
    <property type="entry name" value="DAG_Lipase-Related"/>
</dbReference>
<evidence type="ECO:0000256" key="12">
    <source>
        <dbReference type="ARBA" id="ARBA00023136"/>
    </source>
</evidence>
<name>A0AA86UQR6_9EUKA</name>
<dbReference type="EMBL" id="CAXDID020000033">
    <property type="protein sequence ID" value="CAL5995728.1"/>
    <property type="molecule type" value="Genomic_DNA"/>
</dbReference>
<evidence type="ECO:0000256" key="4">
    <source>
        <dbReference type="ARBA" id="ARBA00022553"/>
    </source>
</evidence>
<evidence type="ECO:0000256" key="7">
    <source>
        <dbReference type="ARBA" id="ARBA00022801"/>
    </source>
</evidence>
<dbReference type="SUPFAM" id="SSF53474">
    <property type="entry name" value="alpha/beta-Hydrolases"/>
    <property type="match status" value="1"/>
</dbReference>
<dbReference type="PANTHER" id="PTHR45792:SF8">
    <property type="entry name" value="DIACYLGLYCEROL LIPASE-ALPHA"/>
    <property type="match status" value="1"/>
</dbReference>
<keyword evidence="10" id="KW-1133">Transmembrane helix</keyword>
<evidence type="ECO:0000256" key="14">
    <source>
        <dbReference type="ARBA" id="ARBA00026104"/>
    </source>
</evidence>
<organism evidence="16">
    <name type="scientific">Hexamita inflata</name>
    <dbReference type="NCBI Taxonomy" id="28002"/>
    <lineage>
        <taxon>Eukaryota</taxon>
        <taxon>Metamonada</taxon>
        <taxon>Diplomonadida</taxon>
        <taxon>Hexamitidae</taxon>
        <taxon>Hexamitinae</taxon>
        <taxon>Hexamita</taxon>
    </lineage>
</organism>
<dbReference type="GO" id="GO:0019369">
    <property type="term" value="P:arachidonate metabolic process"/>
    <property type="evidence" value="ECO:0007669"/>
    <property type="project" value="TreeGrafter"/>
</dbReference>
<evidence type="ECO:0000256" key="6">
    <source>
        <dbReference type="ARBA" id="ARBA00022723"/>
    </source>
</evidence>
<proteinExistence type="predicted"/>
<dbReference type="InterPro" id="IPR029058">
    <property type="entry name" value="AB_hydrolase_fold"/>
</dbReference>
<evidence type="ECO:0000256" key="10">
    <source>
        <dbReference type="ARBA" id="ARBA00022989"/>
    </source>
</evidence>
<evidence type="ECO:0000256" key="8">
    <source>
        <dbReference type="ARBA" id="ARBA00022837"/>
    </source>
</evidence>
<comment type="cofactor">
    <cofactor evidence="1">
        <name>Ca(2+)</name>
        <dbReference type="ChEBI" id="CHEBI:29108"/>
    </cofactor>
</comment>
<dbReference type="GO" id="GO:0046340">
    <property type="term" value="P:diacylglycerol catabolic process"/>
    <property type="evidence" value="ECO:0007669"/>
    <property type="project" value="TreeGrafter"/>
</dbReference>
<keyword evidence="18" id="KW-1185">Reference proteome</keyword>
<evidence type="ECO:0000256" key="5">
    <source>
        <dbReference type="ARBA" id="ARBA00022692"/>
    </source>
</evidence>
<dbReference type="EC" id="3.1.1.116" evidence="14"/>
<evidence type="ECO:0000313" key="16">
    <source>
        <dbReference type="EMBL" id="CAI9961047.1"/>
    </source>
</evidence>
<comment type="catalytic activity">
    <reaction evidence="13">
        <text>a 1,2-diacyl-sn-glycerol + H2O = a 2-acylglycerol + a fatty acid + H(+)</text>
        <dbReference type="Rhea" id="RHEA:33275"/>
        <dbReference type="ChEBI" id="CHEBI:15377"/>
        <dbReference type="ChEBI" id="CHEBI:15378"/>
        <dbReference type="ChEBI" id="CHEBI:17389"/>
        <dbReference type="ChEBI" id="CHEBI:17815"/>
        <dbReference type="ChEBI" id="CHEBI:28868"/>
        <dbReference type="EC" id="3.1.1.116"/>
    </reaction>
    <physiologicalReaction direction="left-to-right" evidence="13">
        <dbReference type="Rhea" id="RHEA:33276"/>
    </physiologicalReaction>
</comment>
<keyword evidence="7" id="KW-0378">Hydrolase</keyword>
<dbReference type="InterPro" id="IPR002921">
    <property type="entry name" value="Fungal_lipase-type"/>
</dbReference>
<sequence length="208" mass="23311">MKTNLDFYPIDDRDFYFHSGFYNQAQNLVAHLKSYIGLNQNVVFTGHSMGAAVSSICTFLYGNNSRAFCFSTPACCSSNFSVKYQNQITSVINDGDLIPLLSTHALTVMLNRVQLLKAARNANEVQLEPKGSKLEESLPLLRRDINPSSKNLSIMQAEKNSLFVPGKILFVEKGKIREVNYHEIGELQANIVMGIQHFAENEMLDALK</sequence>
<keyword evidence="5" id="KW-0812">Transmembrane</keyword>
<keyword evidence="4" id="KW-0597">Phosphoprotein</keyword>
<keyword evidence="3" id="KW-1003">Cell membrane</keyword>
<keyword evidence="6" id="KW-0479">Metal-binding</keyword>
<evidence type="ECO:0000256" key="9">
    <source>
        <dbReference type="ARBA" id="ARBA00022963"/>
    </source>
</evidence>
<evidence type="ECO:0000256" key="3">
    <source>
        <dbReference type="ARBA" id="ARBA00022475"/>
    </source>
</evidence>
<keyword evidence="11" id="KW-0443">Lipid metabolism</keyword>
<dbReference type="EMBL" id="CATOUU010000937">
    <property type="protein sequence ID" value="CAI9961047.1"/>
    <property type="molecule type" value="Genomic_DNA"/>
</dbReference>
<evidence type="ECO:0000256" key="13">
    <source>
        <dbReference type="ARBA" id="ARBA00024531"/>
    </source>
</evidence>
<accession>A0AA86UQR6</accession>
<reference evidence="17 18" key="2">
    <citation type="submission" date="2024-07" db="EMBL/GenBank/DDBJ databases">
        <authorList>
            <person name="Akdeniz Z."/>
        </authorList>
    </citation>
    <scope>NUCLEOTIDE SEQUENCE [LARGE SCALE GENOMIC DNA]</scope>
</reference>
<evidence type="ECO:0000313" key="18">
    <source>
        <dbReference type="Proteomes" id="UP001642409"/>
    </source>
</evidence>
<keyword evidence="12" id="KW-0472">Membrane</keyword>
<dbReference type="GO" id="GO:0016298">
    <property type="term" value="F:lipase activity"/>
    <property type="evidence" value="ECO:0007669"/>
    <property type="project" value="TreeGrafter"/>
</dbReference>
<dbReference type="Proteomes" id="UP001642409">
    <property type="component" value="Unassembled WGS sequence"/>
</dbReference>
<comment type="subcellular location">
    <subcellularLocation>
        <location evidence="2">Cell membrane</location>
        <topology evidence="2">Multi-pass membrane protein</topology>
    </subcellularLocation>
</comment>
<dbReference type="Gene3D" id="3.40.50.1820">
    <property type="entry name" value="alpha/beta hydrolase"/>
    <property type="match status" value="1"/>
</dbReference>
<keyword evidence="9" id="KW-0442">Lipid degradation</keyword>
<reference evidence="16" key="1">
    <citation type="submission" date="2023-06" db="EMBL/GenBank/DDBJ databases">
        <authorList>
            <person name="Kurt Z."/>
        </authorList>
    </citation>
    <scope>NUCLEOTIDE SEQUENCE</scope>
</reference>
<evidence type="ECO:0000313" key="17">
    <source>
        <dbReference type="EMBL" id="CAL5995728.1"/>
    </source>
</evidence>
<dbReference type="GO" id="GO:0046872">
    <property type="term" value="F:metal ion binding"/>
    <property type="evidence" value="ECO:0007669"/>
    <property type="project" value="UniProtKB-KW"/>
</dbReference>
<keyword evidence="8" id="KW-0106">Calcium</keyword>
<protein>
    <recommendedName>
        <fullName evidence="14">sn-1-specific diacylglycerol lipase</fullName>
        <ecNumber evidence="14">3.1.1.116</ecNumber>
    </recommendedName>
</protein>
<evidence type="ECO:0000256" key="2">
    <source>
        <dbReference type="ARBA" id="ARBA00004651"/>
    </source>
</evidence>
<evidence type="ECO:0000259" key="15">
    <source>
        <dbReference type="Pfam" id="PF01764"/>
    </source>
</evidence>
<evidence type="ECO:0000256" key="11">
    <source>
        <dbReference type="ARBA" id="ARBA00023098"/>
    </source>
</evidence>
<dbReference type="AlphaFoldDB" id="A0AA86UQR6"/>
<evidence type="ECO:0000256" key="1">
    <source>
        <dbReference type="ARBA" id="ARBA00001913"/>
    </source>
</evidence>
<feature type="domain" description="Fungal lipase-type" evidence="15">
    <location>
        <begin position="14"/>
        <end position="103"/>
    </location>
</feature>
<comment type="caution">
    <text evidence="16">The sequence shown here is derived from an EMBL/GenBank/DDBJ whole genome shotgun (WGS) entry which is preliminary data.</text>
</comment>
<dbReference type="GO" id="GO:0005886">
    <property type="term" value="C:plasma membrane"/>
    <property type="evidence" value="ECO:0007669"/>
    <property type="project" value="UniProtKB-SubCell"/>
</dbReference>
<dbReference type="Pfam" id="PF01764">
    <property type="entry name" value="Lipase_3"/>
    <property type="match status" value="1"/>
</dbReference>
<gene>
    <name evidence="17" type="ORF">HINF_LOCUS14180</name>
    <name evidence="16" type="ORF">HINF_LOCUS48692</name>
</gene>
<dbReference type="PANTHER" id="PTHR45792">
    <property type="entry name" value="DIACYLGLYCEROL LIPASE HOMOLOG-RELATED"/>
    <property type="match status" value="1"/>
</dbReference>